<dbReference type="Proteomes" id="UP001165960">
    <property type="component" value="Unassembled WGS sequence"/>
</dbReference>
<accession>A0ACC2SAS4</accession>
<comment type="caution">
    <text evidence="1">The sequence shown here is derived from an EMBL/GenBank/DDBJ whole genome shotgun (WGS) entry which is preliminary data.</text>
</comment>
<name>A0ACC2SAS4_9FUNG</name>
<dbReference type="EMBL" id="QTSX02005683">
    <property type="protein sequence ID" value="KAJ9059499.1"/>
    <property type="molecule type" value="Genomic_DNA"/>
</dbReference>
<gene>
    <name evidence="1" type="ORF">DSO57_1001571</name>
</gene>
<evidence type="ECO:0000313" key="1">
    <source>
        <dbReference type="EMBL" id="KAJ9059499.1"/>
    </source>
</evidence>
<evidence type="ECO:0000313" key="2">
    <source>
        <dbReference type="Proteomes" id="UP001165960"/>
    </source>
</evidence>
<reference evidence="1" key="1">
    <citation type="submission" date="2022-04" db="EMBL/GenBank/DDBJ databases">
        <title>Genome of the entomopathogenic fungus Entomophthora muscae.</title>
        <authorList>
            <person name="Elya C."/>
            <person name="Lovett B.R."/>
            <person name="Lee E."/>
            <person name="Macias A.M."/>
            <person name="Hajek A.E."/>
            <person name="De Bivort B.L."/>
            <person name="Kasson M.T."/>
            <person name="De Fine Licht H.H."/>
            <person name="Stajich J.E."/>
        </authorList>
    </citation>
    <scope>NUCLEOTIDE SEQUENCE</scope>
    <source>
        <strain evidence="1">Berkeley</strain>
    </source>
</reference>
<protein>
    <submittedName>
        <fullName evidence="1">Uncharacterized protein</fullName>
    </submittedName>
</protein>
<organism evidence="1 2">
    <name type="scientific">Entomophthora muscae</name>
    <dbReference type="NCBI Taxonomy" id="34485"/>
    <lineage>
        <taxon>Eukaryota</taxon>
        <taxon>Fungi</taxon>
        <taxon>Fungi incertae sedis</taxon>
        <taxon>Zoopagomycota</taxon>
        <taxon>Entomophthoromycotina</taxon>
        <taxon>Entomophthoromycetes</taxon>
        <taxon>Entomophthorales</taxon>
        <taxon>Entomophthoraceae</taxon>
        <taxon>Entomophthora</taxon>
    </lineage>
</organism>
<keyword evidence="2" id="KW-1185">Reference proteome</keyword>
<proteinExistence type="predicted"/>
<sequence>MAQAFMGAFYFPNPDLLKVPQETNRDKYGFLLPYPLVDNDQFIRFSNCYTDKVEYRESQWKRLLQENGNTPPERSEKVKRYIRKGIPCSIRGKMWFYYSGAEIKWSENKNAYAGLISQLTARKNAD</sequence>